<keyword evidence="8" id="KW-1185">Reference proteome</keyword>
<dbReference type="InterPro" id="IPR036271">
    <property type="entry name" value="Tet_transcr_reg_TetR-rel_C_sf"/>
</dbReference>
<dbReference type="RefSeq" id="WP_128219731.1">
    <property type="nucleotide sequence ID" value="NZ_CP034929.1"/>
</dbReference>
<feature type="DNA-binding region" description="H-T-H motif" evidence="4">
    <location>
        <begin position="48"/>
        <end position="67"/>
    </location>
</feature>
<feature type="region of interest" description="Disordered" evidence="5">
    <location>
        <begin position="1"/>
        <end position="27"/>
    </location>
</feature>
<dbReference type="PANTHER" id="PTHR30055">
    <property type="entry name" value="HTH-TYPE TRANSCRIPTIONAL REGULATOR RUTR"/>
    <property type="match status" value="1"/>
</dbReference>
<feature type="domain" description="HTH tetR-type" evidence="6">
    <location>
        <begin position="25"/>
        <end position="85"/>
    </location>
</feature>
<dbReference type="InterPro" id="IPR001647">
    <property type="entry name" value="HTH_TetR"/>
</dbReference>
<evidence type="ECO:0000256" key="1">
    <source>
        <dbReference type="ARBA" id="ARBA00023015"/>
    </source>
</evidence>
<dbReference type="EMBL" id="JBHSQI010000002">
    <property type="protein sequence ID" value="MFC6152605.1"/>
    <property type="molecule type" value="Genomic_DNA"/>
</dbReference>
<dbReference type="Gene3D" id="1.10.10.60">
    <property type="entry name" value="Homeodomain-like"/>
    <property type="match status" value="1"/>
</dbReference>
<dbReference type="InterPro" id="IPR050109">
    <property type="entry name" value="HTH-type_TetR-like_transc_reg"/>
</dbReference>
<organism evidence="7 8">
    <name type="scientific">Nocardioides yefusunii</name>
    <dbReference type="NCBI Taxonomy" id="2500546"/>
    <lineage>
        <taxon>Bacteria</taxon>
        <taxon>Bacillati</taxon>
        <taxon>Actinomycetota</taxon>
        <taxon>Actinomycetes</taxon>
        <taxon>Propionibacteriales</taxon>
        <taxon>Nocardioidaceae</taxon>
        <taxon>Nocardioides</taxon>
    </lineage>
</organism>
<dbReference type="Gene3D" id="1.10.357.10">
    <property type="entry name" value="Tetracycline Repressor, domain 2"/>
    <property type="match status" value="1"/>
</dbReference>
<accession>A0ABW1QVG1</accession>
<dbReference type="Proteomes" id="UP001596098">
    <property type="component" value="Unassembled WGS sequence"/>
</dbReference>
<keyword evidence="2 4" id="KW-0238">DNA-binding</keyword>
<dbReference type="PRINTS" id="PR00455">
    <property type="entry name" value="HTHTETR"/>
</dbReference>
<evidence type="ECO:0000259" key="6">
    <source>
        <dbReference type="PROSITE" id="PS50977"/>
    </source>
</evidence>
<evidence type="ECO:0000256" key="3">
    <source>
        <dbReference type="ARBA" id="ARBA00023163"/>
    </source>
</evidence>
<evidence type="ECO:0000313" key="7">
    <source>
        <dbReference type="EMBL" id="MFC6152605.1"/>
    </source>
</evidence>
<comment type="caution">
    <text evidence="7">The sequence shown here is derived from an EMBL/GenBank/DDBJ whole genome shotgun (WGS) entry which is preliminary data.</text>
</comment>
<dbReference type="PROSITE" id="PS50977">
    <property type="entry name" value="HTH_TETR_2"/>
    <property type="match status" value="1"/>
</dbReference>
<keyword evidence="1" id="KW-0805">Transcription regulation</keyword>
<dbReference type="Pfam" id="PF00440">
    <property type="entry name" value="TetR_N"/>
    <property type="match status" value="1"/>
</dbReference>
<evidence type="ECO:0000313" key="8">
    <source>
        <dbReference type="Proteomes" id="UP001596098"/>
    </source>
</evidence>
<reference evidence="8" key="1">
    <citation type="journal article" date="2019" name="Int. J. Syst. Evol. Microbiol.">
        <title>The Global Catalogue of Microorganisms (GCM) 10K type strain sequencing project: providing services to taxonomists for standard genome sequencing and annotation.</title>
        <authorList>
            <consortium name="The Broad Institute Genomics Platform"/>
            <consortium name="The Broad Institute Genome Sequencing Center for Infectious Disease"/>
            <person name="Wu L."/>
            <person name="Ma J."/>
        </authorList>
    </citation>
    <scope>NUCLEOTIDE SEQUENCE [LARGE SCALE GENOMIC DNA]</scope>
    <source>
        <strain evidence="8">DFY28</strain>
    </source>
</reference>
<protein>
    <submittedName>
        <fullName evidence="7">TetR/AcrR family transcriptional regulator</fullName>
    </submittedName>
</protein>
<dbReference type="PANTHER" id="PTHR30055:SF234">
    <property type="entry name" value="HTH-TYPE TRANSCRIPTIONAL REGULATOR BETI"/>
    <property type="match status" value="1"/>
</dbReference>
<dbReference type="SUPFAM" id="SSF48498">
    <property type="entry name" value="Tetracyclin repressor-like, C-terminal domain"/>
    <property type="match status" value="1"/>
</dbReference>
<proteinExistence type="predicted"/>
<evidence type="ECO:0000256" key="5">
    <source>
        <dbReference type="SAM" id="MobiDB-lite"/>
    </source>
</evidence>
<evidence type="ECO:0000256" key="2">
    <source>
        <dbReference type="ARBA" id="ARBA00023125"/>
    </source>
</evidence>
<dbReference type="SUPFAM" id="SSF46689">
    <property type="entry name" value="Homeodomain-like"/>
    <property type="match status" value="1"/>
</dbReference>
<name>A0ABW1QVG1_9ACTN</name>
<gene>
    <name evidence="7" type="ORF">ACFPWU_02865</name>
</gene>
<evidence type="ECO:0000256" key="4">
    <source>
        <dbReference type="PROSITE-ProRule" id="PRU00335"/>
    </source>
</evidence>
<keyword evidence="3" id="KW-0804">Transcription</keyword>
<sequence>MTTSRRVEDTEVVPPVRRRRDPRRESTPRKLVAAARVIFERDGFFDARLVDITDEAQVASGTLYRYYGSKQEIFAAVMAEVVSEITQVSPQSEARAADPVARMREVNAAFVRTIRRNAKLMNLLYQVGQTDEVVHKQGGEIASALQGRATRAIQRWQDAGLAYSDLDPVLTAHALTFMVERVAMAWLTGRADYDEEAMVEAINLIWERSLGLVPADPALRGVQERK</sequence>
<dbReference type="InterPro" id="IPR009057">
    <property type="entry name" value="Homeodomain-like_sf"/>
</dbReference>